<reference evidence="2" key="1">
    <citation type="submission" date="2021-01" db="EMBL/GenBank/DDBJ databases">
        <authorList>
            <person name="Corre E."/>
            <person name="Pelletier E."/>
            <person name="Niang G."/>
            <person name="Scheremetjew M."/>
            <person name="Finn R."/>
            <person name="Kale V."/>
            <person name="Holt S."/>
            <person name="Cochrane G."/>
            <person name="Meng A."/>
            <person name="Brown T."/>
            <person name="Cohen L."/>
        </authorList>
    </citation>
    <scope>NUCLEOTIDE SEQUENCE</scope>
    <source>
        <strain evidence="2">GSO104</strain>
    </source>
</reference>
<dbReference type="InterPro" id="IPR000683">
    <property type="entry name" value="Gfo/Idh/MocA-like_OxRdtase_N"/>
</dbReference>
<proteinExistence type="predicted"/>
<name>A0A7S4T0X4_9STRA</name>
<organism evidence="2">
    <name type="scientific">Ditylum brightwellii</name>
    <dbReference type="NCBI Taxonomy" id="49249"/>
    <lineage>
        <taxon>Eukaryota</taxon>
        <taxon>Sar</taxon>
        <taxon>Stramenopiles</taxon>
        <taxon>Ochrophyta</taxon>
        <taxon>Bacillariophyta</taxon>
        <taxon>Mediophyceae</taxon>
        <taxon>Lithodesmiophycidae</taxon>
        <taxon>Lithodesmiales</taxon>
        <taxon>Lithodesmiaceae</taxon>
        <taxon>Ditylum</taxon>
    </lineage>
</organism>
<dbReference type="Pfam" id="PF01408">
    <property type="entry name" value="GFO_IDH_MocA"/>
    <property type="match status" value="1"/>
</dbReference>
<evidence type="ECO:0000259" key="1">
    <source>
        <dbReference type="Pfam" id="PF01408"/>
    </source>
</evidence>
<dbReference type="GO" id="GO:0000166">
    <property type="term" value="F:nucleotide binding"/>
    <property type="evidence" value="ECO:0007669"/>
    <property type="project" value="InterPro"/>
</dbReference>
<protein>
    <recommendedName>
        <fullName evidence="1">Gfo/Idh/MocA-like oxidoreductase N-terminal domain-containing protein</fullName>
    </recommendedName>
</protein>
<dbReference type="Gene3D" id="3.30.360.10">
    <property type="entry name" value="Dihydrodipicolinate Reductase, domain 2"/>
    <property type="match status" value="1"/>
</dbReference>
<dbReference type="AlphaFoldDB" id="A0A7S4T0X4"/>
<dbReference type="InterPro" id="IPR036291">
    <property type="entry name" value="NAD(P)-bd_dom_sf"/>
</dbReference>
<dbReference type="Gene3D" id="3.40.50.720">
    <property type="entry name" value="NAD(P)-binding Rossmann-like Domain"/>
    <property type="match status" value="1"/>
</dbReference>
<dbReference type="PANTHER" id="PTHR46368">
    <property type="match status" value="1"/>
</dbReference>
<evidence type="ECO:0000313" key="2">
    <source>
        <dbReference type="EMBL" id="CAE4662357.1"/>
    </source>
</evidence>
<gene>
    <name evidence="2" type="ORF">DBRI00130_LOCUS41559</name>
</gene>
<dbReference type="SUPFAM" id="SSF55347">
    <property type="entry name" value="Glyceraldehyde-3-phosphate dehydrogenase-like, C-terminal domain"/>
    <property type="match status" value="1"/>
</dbReference>
<dbReference type="SUPFAM" id="SSF51735">
    <property type="entry name" value="NAD(P)-binding Rossmann-fold domains"/>
    <property type="match status" value="1"/>
</dbReference>
<feature type="domain" description="Gfo/Idh/MocA-like oxidoreductase N-terminal" evidence="1">
    <location>
        <begin position="8"/>
        <end position="133"/>
    </location>
</feature>
<dbReference type="PANTHER" id="PTHR46368:SF4">
    <property type="entry name" value="OS10G0403700 PROTEIN"/>
    <property type="match status" value="1"/>
</dbReference>
<accession>A0A7S4T0X4</accession>
<dbReference type="EMBL" id="HBNS01057768">
    <property type="protein sequence ID" value="CAE4662357.1"/>
    <property type="molecule type" value="Transcribed_RNA"/>
</dbReference>
<sequence length="387" mass="42937">MGDSGKKLRVGILGCANIAKKNCRAIQASALCGVTVVASRSDQKARDFISEIFEDQNQSSPSALGGEGAYDELLTGTVCDATYIPLPTKLHEEYVAKALSSGKHVLLEKPVAQSALSYREMLSTASQHGKFLMDGTMFVHHSRTEEFIKSIRNPNRVRFSFTFNGCNNFFKNNVRVKKDADFMGCIGDLGWYCVRMGLLVFSQMDSAELRKGLIQEVQVVKYQLNEEGVPLDADCLVYFSGNRVLTFHCSFIHPFTQTCSIYGTGSEYTATLSDAILPYKGDYLSISLTKNELIQYDEICVSESKVIEVDNTDVQEVCMWKNFSKMVAKVDEESKSQESDIENEVWWGGSSDEVKKANAIASYSLHTQIVLDALMESIRLGGAKVKV</sequence>